<dbReference type="EMBL" id="JAROKS010000014">
    <property type="protein sequence ID" value="KAK1796925.1"/>
    <property type="molecule type" value="Genomic_DNA"/>
</dbReference>
<protein>
    <recommendedName>
        <fullName evidence="3">Chromo domain-containing protein</fullName>
    </recommendedName>
</protein>
<evidence type="ECO:0000313" key="2">
    <source>
        <dbReference type="Proteomes" id="UP001239994"/>
    </source>
</evidence>
<sequence>MVDRATAYPVKCLLESRVHGGVQYLVDWEGYGPEECSGVPSHHILDRKLVWVFRGDGLVTSGAAPSRGCTNTGINADT</sequence>
<gene>
    <name evidence="1" type="ORF">P4O66_000892</name>
</gene>
<dbReference type="Gene3D" id="2.40.50.40">
    <property type="match status" value="1"/>
</dbReference>
<dbReference type="InterPro" id="IPR016197">
    <property type="entry name" value="Chromo-like_dom_sf"/>
</dbReference>
<organism evidence="1 2">
    <name type="scientific">Electrophorus voltai</name>
    <dbReference type="NCBI Taxonomy" id="2609070"/>
    <lineage>
        <taxon>Eukaryota</taxon>
        <taxon>Metazoa</taxon>
        <taxon>Chordata</taxon>
        <taxon>Craniata</taxon>
        <taxon>Vertebrata</taxon>
        <taxon>Euteleostomi</taxon>
        <taxon>Actinopterygii</taxon>
        <taxon>Neopterygii</taxon>
        <taxon>Teleostei</taxon>
        <taxon>Ostariophysi</taxon>
        <taxon>Gymnotiformes</taxon>
        <taxon>Gymnotoidei</taxon>
        <taxon>Gymnotidae</taxon>
        <taxon>Electrophorus</taxon>
    </lineage>
</organism>
<accession>A0AAD8ZG45</accession>
<dbReference type="AlphaFoldDB" id="A0AAD8ZG45"/>
<name>A0AAD8ZG45_9TELE</name>
<keyword evidence="2" id="KW-1185">Reference proteome</keyword>
<evidence type="ECO:0000313" key="1">
    <source>
        <dbReference type="EMBL" id="KAK1796925.1"/>
    </source>
</evidence>
<comment type="caution">
    <text evidence="1">The sequence shown here is derived from an EMBL/GenBank/DDBJ whole genome shotgun (WGS) entry which is preliminary data.</text>
</comment>
<proteinExistence type="predicted"/>
<evidence type="ECO:0008006" key="3">
    <source>
        <dbReference type="Google" id="ProtNLM"/>
    </source>
</evidence>
<reference evidence="1" key="1">
    <citation type="submission" date="2023-03" db="EMBL/GenBank/DDBJ databases">
        <title>Electrophorus voltai genome.</title>
        <authorList>
            <person name="Bian C."/>
        </authorList>
    </citation>
    <scope>NUCLEOTIDE SEQUENCE</scope>
    <source>
        <strain evidence="1">CB-2022</strain>
        <tissue evidence="1">Muscle</tissue>
    </source>
</reference>
<dbReference type="SUPFAM" id="SSF54160">
    <property type="entry name" value="Chromo domain-like"/>
    <property type="match status" value="1"/>
</dbReference>
<dbReference type="Proteomes" id="UP001239994">
    <property type="component" value="Unassembled WGS sequence"/>
</dbReference>